<dbReference type="RefSeq" id="WP_238249765.1">
    <property type="nucleotide sequence ID" value="NZ_BPQX01000033.1"/>
</dbReference>
<dbReference type="Gene3D" id="3.30.1200.10">
    <property type="entry name" value="YggU-like"/>
    <property type="match status" value="1"/>
</dbReference>
<dbReference type="InterPro" id="IPR036591">
    <property type="entry name" value="YggU-like_sf"/>
</dbReference>
<dbReference type="Pfam" id="PF02594">
    <property type="entry name" value="DUF167"/>
    <property type="match status" value="1"/>
</dbReference>
<dbReference type="EMBL" id="JAUSVV010000002">
    <property type="protein sequence ID" value="MDQ0441947.1"/>
    <property type="molecule type" value="Genomic_DNA"/>
</dbReference>
<dbReference type="Proteomes" id="UP001236369">
    <property type="component" value="Unassembled WGS sequence"/>
</dbReference>
<evidence type="ECO:0000256" key="2">
    <source>
        <dbReference type="HAMAP-Rule" id="MF_00634"/>
    </source>
</evidence>
<gene>
    <name evidence="3" type="ORF">QO016_001430</name>
</gene>
<dbReference type="NCBIfam" id="TIGR00251">
    <property type="entry name" value="DUF167 family protein"/>
    <property type="match status" value="1"/>
</dbReference>
<evidence type="ECO:0000313" key="3">
    <source>
        <dbReference type="EMBL" id="MDQ0441947.1"/>
    </source>
</evidence>
<protein>
    <recommendedName>
        <fullName evidence="2">UPF0235 protein QO016_001430</fullName>
    </recommendedName>
</protein>
<evidence type="ECO:0000313" key="4">
    <source>
        <dbReference type="Proteomes" id="UP001236369"/>
    </source>
</evidence>
<accession>A0ABU0HI04</accession>
<dbReference type="SUPFAM" id="SSF69786">
    <property type="entry name" value="YggU-like"/>
    <property type="match status" value="1"/>
</dbReference>
<keyword evidence="4" id="KW-1185">Reference proteome</keyword>
<proteinExistence type="inferred from homology"/>
<name>A0ABU0HI04_9HYPH</name>
<dbReference type="InterPro" id="IPR003746">
    <property type="entry name" value="DUF167"/>
</dbReference>
<evidence type="ECO:0000256" key="1">
    <source>
        <dbReference type="ARBA" id="ARBA00010364"/>
    </source>
</evidence>
<organism evidence="3 4">
    <name type="scientific">Methylobacterium persicinum</name>
    <dbReference type="NCBI Taxonomy" id="374426"/>
    <lineage>
        <taxon>Bacteria</taxon>
        <taxon>Pseudomonadati</taxon>
        <taxon>Pseudomonadota</taxon>
        <taxon>Alphaproteobacteria</taxon>
        <taxon>Hyphomicrobiales</taxon>
        <taxon>Methylobacteriaceae</taxon>
        <taxon>Methylobacterium</taxon>
    </lineage>
</organism>
<comment type="similarity">
    <text evidence="1 2">Belongs to the UPF0235 family.</text>
</comment>
<dbReference type="SMART" id="SM01152">
    <property type="entry name" value="DUF167"/>
    <property type="match status" value="1"/>
</dbReference>
<sequence length="101" mass="10551">MAKAPAAAPAARLTVRLTPKGGRDAVEGWIRDADGAPCLKVRVSSPPVEGAANEALERLIAATLRVPASAVRIVAGHQARVKRLEIVGADEEDFTRAFGTP</sequence>
<reference evidence="3 4" key="1">
    <citation type="submission" date="2023-07" db="EMBL/GenBank/DDBJ databases">
        <title>Genomic Encyclopedia of Type Strains, Phase IV (KMG-IV): sequencing the most valuable type-strain genomes for metagenomic binning, comparative biology and taxonomic classification.</title>
        <authorList>
            <person name="Goeker M."/>
        </authorList>
    </citation>
    <scope>NUCLEOTIDE SEQUENCE [LARGE SCALE GENOMIC DNA]</scope>
    <source>
        <strain evidence="3 4">DSM 19562</strain>
    </source>
</reference>
<comment type="caution">
    <text evidence="3">The sequence shown here is derived from an EMBL/GenBank/DDBJ whole genome shotgun (WGS) entry which is preliminary data.</text>
</comment>
<dbReference type="HAMAP" id="MF_00634">
    <property type="entry name" value="UPF0235"/>
    <property type="match status" value="1"/>
</dbReference>